<accession>S4VT74</accession>
<reference evidence="2 3" key="1">
    <citation type="journal article" date="2013" name="Science">
        <title>Pandoraviruses: amoeba viruses with genomes up to 2.5 Mb reaching that of parasitic eukaryotes.</title>
        <authorList>
            <person name="Philippe N."/>
            <person name="Legendre M."/>
            <person name="Doutre G."/>
            <person name="Coute Y."/>
            <person name="Poirot O."/>
            <person name="Lescot M."/>
            <person name="Arslan D."/>
            <person name="Seltzer V."/>
            <person name="Bertaux L."/>
            <person name="Bruley C."/>
            <person name="Garin J."/>
            <person name="Claverie J.M."/>
            <person name="Abergel C."/>
        </authorList>
    </citation>
    <scope>NUCLEOTIDE SEQUENCE [LARGE SCALE GENOMIC DNA]</scope>
</reference>
<feature type="region of interest" description="Disordered" evidence="1">
    <location>
        <begin position="1"/>
        <end position="45"/>
    </location>
</feature>
<dbReference type="Proteomes" id="UP000204584">
    <property type="component" value="Segment"/>
</dbReference>
<gene>
    <name evidence="2" type="ORF">psal_cds_70</name>
</gene>
<evidence type="ECO:0000313" key="3">
    <source>
        <dbReference type="Proteomes" id="UP000204584"/>
    </source>
</evidence>
<organism evidence="2 3">
    <name type="scientific">Pandoravirus salinus</name>
    <dbReference type="NCBI Taxonomy" id="1349410"/>
    <lineage>
        <taxon>Viruses</taxon>
        <taxon>Pandoravirus</taxon>
    </lineage>
</organism>
<protein>
    <recommendedName>
        <fullName evidence="4">Ankyrin repeat domain containing protein</fullName>
    </recommendedName>
</protein>
<sequence>MARFPVFHSSSTTQPSGQQRPTLRSTVHMSHSPTTPMPAGALHTQPATTRCANNGTRSAKGATETVVSAAAAGNLACLVRLHEGECPLDAEAMDAALNPKGFTHSQSERGEAHMACLRYLIAHGCPWSDRTCTLAVRRGSAWLALVLESGCPFDPKSADVDNAARTILESGDAASVPLLATRGYRWEPWHVRKAVREYDTDMVEALLDAGVPWDPEMAAYMAWMDDTDSLERIIARGLAWDVQECMLEAVSSPLGGDAWFMASERACPRLAKFCLRAVERHQTFALCRLLANGFPWDPVAGAKALVESRDAESLAAVTRAGLVGAGPCAHSADLCAMAAFGGHDDVVKILAANGHRGDARTAAEAARRGNTALLKWIIDQGWPVDHDGGLAKAAV</sequence>
<evidence type="ECO:0008006" key="4">
    <source>
        <dbReference type="Google" id="ProtNLM"/>
    </source>
</evidence>
<proteinExistence type="predicted"/>
<dbReference type="KEGG" id="vg:16605265"/>
<dbReference type="EMBL" id="KC977571">
    <property type="protein sequence ID" value="AGO83478.1"/>
    <property type="molecule type" value="Genomic_DNA"/>
</dbReference>
<evidence type="ECO:0000256" key="1">
    <source>
        <dbReference type="SAM" id="MobiDB-lite"/>
    </source>
</evidence>
<dbReference type="GeneID" id="16605265"/>
<dbReference type="Gene3D" id="1.25.40.20">
    <property type="entry name" value="Ankyrin repeat-containing domain"/>
    <property type="match status" value="1"/>
</dbReference>
<dbReference type="RefSeq" id="YP_008436540.1">
    <property type="nucleotide sequence ID" value="NC_022098.1"/>
</dbReference>
<keyword evidence="3" id="KW-1185">Reference proteome</keyword>
<dbReference type="InterPro" id="IPR036770">
    <property type="entry name" value="Ankyrin_rpt-contain_sf"/>
</dbReference>
<name>S4VT74_9VIRU</name>
<evidence type="ECO:0000313" key="2">
    <source>
        <dbReference type="EMBL" id="AGO83478.1"/>
    </source>
</evidence>
<feature type="compositionally biased region" description="Polar residues" evidence="1">
    <location>
        <begin position="8"/>
        <end position="34"/>
    </location>
</feature>